<dbReference type="KEGG" id="rca:Rcas_2056"/>
<dbReference type="eggNOG" id="ENOG50333PI">
    <property type="taxonomic scope" value="Bacteria"/>
</dbReference>
<reference evidence="1 2" key="1">
    <citation type="submission" date="2007-08" db="EMBL/GenBank/DDBJ databases">
        <title>Complete sequence of Roseiflexus castenholzii DSM 13941.</title>
        <authorList>
            <consortium name="US DOE Joint Genome Institute"/>
            <person name="Copeland A."/>
            <person name="Lucas S."/>
            <person name="Lapidus A."/>
            <person name="Barry K."/>
            <person name="Glavina del Rio T."/>
            <person name="Dalin E."/>
            <person name="Tice H."/>
            <person name="Pitluck S."/>
            <person name="Thompson L.S."/>
            <person name="Brettin T."/>
            <person name="Bruce D."/>
            <person name="Detter J.C."/>
            <person name="Han C."/>
            <person name="Tapia R."/>
            <person name="Schmutz J."/>
            <person name="Larimer F."/>
            <person name="Land M."/>
            <person name="Hauser L."/>
            <person name="Kyrpides N."/>
            <person name="Mikhailova N."/>
            <person name="Bryant D.A."/>
            <person name="Hanada S."/>
            <person name="Tsukatani Y."/>
            <person name="Richardson P."/>
        </authorList>
    </citation>
    <scope>NUCLEOTIDE SEQUENCE [LARGE SCALE GENOMIC DNA]</scope>
    <source>
        <strain evidence="2">DSM 13941 / HLO8</strain>
    </source>
</reference>
<dbReference type="AlphaFoldDB" id="A7NKX3"/>
<dbReference type="STRING" id="383372.Rcas_2056"/>
<name>A7NKX3_ROSCS</name>
<sequence length="260" mass="28675">MTIYITLTCTHHDPEGRLRNQAERIAPVLQRIFFGIVVRATDRTPNDALLPLVQAGAHIHRAPSCGHLRLGRARREALRLGLEAGAHHVLFCDLDRALHWAEYYPAELASVAGLIPAYDFLILGRTPRAFDSHPRAQCDTEAIVNRVFAQVSGQEWDITAAARGISRRAATAILDGCPDETIGTDVSWPLFLQRTGLYAIGAVETEGLEYETADRFPEEVAAAGGIDAWKARIDADPREWALRLEIARIEVEAAVAHMSL</sequence>
<accession>A7NKX3</accession>
<keyword evidence="2" id="KW-1185">Reference proteome</keyword>
<evidence type="ECO:0008006" key="3">
    <source>
        <dbReference type="Google" id="ProtNLM"/>
    </source>
</evidence>
<dbReference type="HOGENOM" id="CLU_092763_0_0_0"/>
<evidence type="ECO:0000313" key="1">
    <source>
        <dbReference type="EMBL" id="ABU58143.1"/>
    </source>
</evidence>
<protein>
    <recommendedName>
        <fullName evidence="3">Glycosyltransferase family 2 protein</fullName>
    </recommendedName>
</protein>
<dbReference type="OrthoDB" id="1902160at2"/>
<proteinExistence type="predicted"/>
<dbReference type="Proteomes" id="UP000000263">
    <property type="component" value="Chromosome"/>
</dbReference>
<dbReference type="EMBL" id="CP000804">
    <property type="protein sequence ID" value="ABU58143.1"/>
    <property type="molecule type" value="Genomic_DNA"/>
</dbReference>
<evidence type="ECO:0000313" key="2">
    <source>
        <dbReference type="Proteomes" id="UP000000263"/>
    </source>
</evidence>
<organism evidence="1 2">
    <name type="scientific">Roseiflexus castenholzii (strain DSM 13941 / HLO8)</name>
    <dbReference type="NCBI Taxonomy" id="383372"/>
    <lineage>
        <taxon>Bacteria</taxon>
        <taxon>Bacillati</taxon>
        <taxon>Chloroflexota</taxon>
        <taxon>Chloroflexia</taxon>
        <taxon>Chloroflexales</taxon>
        <taxon>Roseiflexineae</taxon>
        <taxon>Roseiflexaceae</taxon>
        <taxon>Roseiflexus</taxon>
    </lineage>
</organism>
<gene>
    <name evidence="1" type="ordered locus">Rcas_2056</name>
</gene>
<dbReference type="RefSeq" id="WP_012120567.1">
    <property type="nucleotide sequence ID" value="NC_009767.1"/>
</dbReference>